<dbReference type="InterPro" id="IPR039535">
    <property type="entry name" value="ASST-like"/>
</dbReference>
<keyword evidence="2" id="KW-0732">Signal</keyword>
<accession>A0A0G2HR40</accession>
<dbReference type="PANTHER" id="PTHR35340">
    <property type="entry name" value="PQQ ENZYME REPEAT PROTEIN-RELATED"/>
    <property type="match status" value="1"/>
</dbReference>
<organism evidence="3 4">
    <name type="scientific">Diaporthe ampelina</name>
    <dbReference type="NCBI Taxonomy" id="1214573"/>
    <lineage>
        <taxon>Eukaryota</taxon>
        <taxon>Fungi</taxon>
        <taxon>Dikarya</taxon>
        <taxon>Ascomycota</taxon>
        <taxon>Pezizomycotina</taxon>
        <taxon>Sordariomycetes</taxon>
        <taxon>Sordariomycetidae</taxon>
        <taxon>Diaporthales</taxon>
        <taxon>Diaporthaceae</taxon>
        <taxon>Diaporthe</taxon>
    </lineage>
</organism>
<protein>
    <submittedName>
        <fullName evidence="3">Putative Arylsulfotransferase</fullName>
    </submittedName>
</protein>
<evidence type="ECO:0000256" key="2">
    <source>
        <dbReference type="SAM" id="SignalP"/>
    </source>
</evidence>
<evidence type="ECO:0000313" key="4">
    <source>
        <dbReference type="Proteomes" id="UP000034680"/>
    </source>
</evidence>
<keyword evidence="1" id="KW-1133">Transmembrane helix</keyword>
<dbReference type="Proteomes" id="UP000034680">
    <property type="component" value="Unassembled WGS sequence"/>
</dbReference>
<gene>
    <name evidence="3" type="ORF">UCDDA912_g09425</name>
</gene>
<dbReference type="PANTHER" id="PTHR35340:SF5">
    <property type="entry name" value="ASST-DOMAIN-CONTAINING PROTEIN"/>
    <property type="match status" value="1"/>
</dbReference>
<feature type="chain" id="PRO_5002545470" evidence="2">
    <location>
        <begin position="25"/>
        <end position="608"/>
    </location>
</feature>
<proteinExistence type="predicted"/>
<reference evidence="3 4" key="2">
    <citation type="submission" date="2015-05" db="EMBL/GenBank/DDBJ databases">
        <authorList>
            <person name="Morales-Cruz A."/>
            <person name="Amrine K.C."/>
            <person name="Cantu D."/>
        </authorList>
    </citation>
    <scope>NUCLEOTIDE SEQUENCE [LARGE SCALE GENOMIC DNA]</scope>
    <source>
        <strain evidence="3">DA912</strain>
    </source>
</reference>
<dbReference type="STRING" id="1214573.A0A0G2HR40"/>
<reference evidence="3 4" key="1">
    <citation type="submission" date="2015-05" db="EMBL/GenBank/DDBJ databases">
        <title>Distinctive expansion of gene families associated with plant cell wall degradation and secondary metabolism in the genomes of grapevine trunk pathogens.</title>
        <authorList>
            <person name="Lawrence D.P."/>
            <person name="Travadon R."/>
            <person name="Rolshausen P.E."/>
            <person name="Baumgartner K."/>
        </authorList>
    </citation>
    <scope>NUCLEOTIDE SEQUENCE [LARGE SCALE GENOMIC DNA]</scope>
    <source>
        <strain evidence="3">DA912</strain>
    </source>
</reference>
<evidence type="ECO:0000256" key="1">
    <source>
        <dbReference type="SAM" id="Phobius"/>
    </source>
</evidence>
<keyword evidence="3" id="KW-0808">Transferase</keyword>
<dbReference type="Pfam" id="PF14269">
    <property type="entry name" value="Arylsulfotran_2"/>
    <property type="match status" value="1"/>
</dbReference>
<dbReference type="EMBL" id="LCUC01000459">
    <property type="protein sequence ID" value="KKY30645.1"/>
    <property type="molecule type" value="Genomic_DNA"/>
</dbReference>
<feature type="signal peptide" evidence="2">
    <location>
        <begin position="1"/>
        <end position="24"/>
    </location>
</feature>
<dbReference type="GO" id="GO:0016740">
    <property type="term" value="F:transferase activity"/>
    <property type="evidence" value="ECO:0007669"/>
    <property type="project" value="UniProtKB-KW"/>
</dbReference>
<keyword evidence="1" id="KW-0812">Transmembrane</keyword>
<keyword evidence="1" id="KW-0472">Membrane</keyword>
<sequence>MAATYTRLLPLFATILLFSAPSSAHDILQSPNLYDWGFYGLYPKTTFKSYELAAPRLNFLKWDEQCDDGYYLMSPRGSIVHSPAPVILDGRGNLVWTTDDSFGKGRGITDFKVQMYHGKPHLTFWGGVDGVHHRYGAGCYFILDETYQVVKTVEAVETRGHGLRGDLHEFRITEENTGLMSIYYPQALDLSPIGGPVDGWVLDSIFQEVDLETGGLIFEWRASDHIPIEMTMRSYVGGDLGLYPNNGFDYVHLNSVDKDHLGNYIISNRHTHTVMCISPQGETIWILGGKENMFEDLSDGRATDFTWQHHARWHGTNRMSLFDNAKSTNGGNKYIGDHSRGMMLELDTEAMTVKLLHDYHDPAHPKLAESQGSMQVLNGTGKVLVDYGFFPAMTEFSPEGDVLCDVRLAPWLIWQTGMVTSYRGFKTTRWVGRPWYAPAVLLNPAEGVLYVSWNGATEVDSWVLQGANWDGLSRGEYLDLDVQKKDGFEAGFSIMGDYPQYVRVAALDRDGAVLKHSDVLDRFVGNAPSSSGWLRQLLVAVGVMLGAALVVAAIFRKRLRSTWIRRFPHESVVSVVCGVVEAVRKRSAEWRDSGRDKLRYKELQSYEE</sequence>
<dbReference type="OrthoDB" id="5427350at2759"/>
<keyword evidence="4" id="KW-1185">Reference proteome</keyword>
<dbReference type="AlphaFoldDB" id="A0A0G2HR40"/>
<dbReference type="InterPro" id="IPR053143">
    <property type="entry name" value="Arylsulfate_ST"/>
</dbReference>
<evidence type="ECO:0000313" key="3">
    <source>
        <dbReference type="EMBL" id="KKY30645.1"/>
    </source>
</evidence>
<feature type="transmembrane region" description="Helical" evidence="1">
    <location>
        <begin position="533"/>
        <end position="555"/>
    </location>
</feature>
<name>A0A0G2HR40_9PEZI</name>
<comment type="caution">
    <text evidence="3">The sequence shown here is derived from an EMBL/GenBank/DDBJ whole genome shotgun (WGS) entry which is preliminary data.</text>
</comment>